<evidence type="ECO:0000313" key="3">
    <source>
        <dbReference type="Proteomes" id="UP001219605"/>
    </source>
</evidence>
<reference evidence="2 3" key="1">
    <citation type="submission" date="2023-02" db="EMBL/GenBank/DDBJ databases">
        <authorList>
            <person name="Mo P."/>
        </authorList>
    </citation>
    <scope>NUCLEOTIDE SEQUENCE [LARGE SCALE GENOMIC DNA]</scope>
    <source>
        <strain evidence="2 3">HUAS 3</strain>
    </source>
</reference>
<proteinExistence type="predicted"/>
<keyword evidence="1" id="KW-1133">Transmembrane helix</keyword>
<sequence length="387" mass="40603">MTVDSSIAPPPGATVDPSTAPTAGAVAVAASSDRAARIAALVIAYGWHLLISLPAVLLNWSELRWPWVVGGGWLAVALAGGFAARRLLRGRALPAGPLVVGLLVVDAVVFPASGEEFLFHSANWGWGTVGWFAILFLWGRPLRELVATIAAGAVIALVAVLGQGADAADLSRYGMYVYGVAALPIALAVGAATLRTLAAERARAASASAAVTAQRLAAARAQRDRRDRLALVDATAGDVLADLAAGRADPADPAVQRRCALAAARLRRLIAESDDVPDPLLHELRASADLAERRGVAVDLVTLGTPPPVPVPVRRRLVDPLAAVLSTVDDRARLTVLASPDAVEISLVTPDRGTLEEVVPPPGDEPVEYEDVRDGEVRWTRTRWQAR</sequence>
<dbReference type="RefSeq" id="WP_275031615.1">
    <property type="nucleotide sequence ID" value="NZ_CP118615.1"/>
</dbReference>
<evidence type="ECO:0008006" key="4">
    <source>
        <dbReference type="Google" id="ProtNLM"/>
    </source>
</evidence>
<feature type="transmembrane region" description="Helical" evidence="1">
    <location>
        <begin position="38"/>
        <end position="58"/>
    </location>
</feature>
<name>A0ABY7ZS93_9ACTN</name>
<feature type="transmembrane region" description="Helical" evidence="1">
    <location>
        <begin position="145"/>
        <end position="163"/>
    </location>
</feature>
<keyword evidence="1" id="KW-0812">Transmembrane</keyword>
<accession>A0ABY7ZS93</accession>
<organism evidence="2 3">
    <name type="scientific">Micromonospora cathayae</name>
    <dbReference type="NCBI Taxonomy" id="3028804"/>
    <lineage>
        <taxon>Bacteria</taxon>
        <taxon>Bacillati</taxon>
        <taxon>Actinomycetota</taxon>
        <taxon>Actinomycetes</taxon>
        <taxon>Micromonosporales</taxon>
        <taxon>Micromonosporaceae</taxon>
        <taxon>Micromonospora</taxon>
    </lineage>
</organism>
<evidence type="ECO:0000313" key="2">
    <source>
        <dbReference type="EMBL" id="WDZ84923.1"/>
    </source>
</evidence>
<dbReference type="Proteomes" id="UP001219605">
    <property type="component" value="Chromosome"/>
</dbReference>
<feature type="transmembrane region" description="Helical" evidence="1">
    <location>
        <begin position="95"/>
        <end position="112"/>
    </location>
</feature>
<evidence type="ECO:0000256" key="1">
    <source>
        <dbReference type="SAM" id="Phobius"/>
    </source>
</evidence>
<keyword evidence="3" id="KW-1185">Reference proteome</keyword>
<keyword evidence="1" id="KW-0472">Membrane</keyword>
<gene>
    <name evidence="2" type="ORF">PVK37_00120</name>
</gene>
<feature type="transmembrane region" description="Helical" evidence="1">
    <location>
        <begin position="175"/>
        <end position="194"/>
    </location>
</feature>
<feature type="transmembrane region" description="Helical" evidence="1">
    <location>
        <begin position="64"/>
        <end position="83"/>
    </location>
</feature>
<dbReference type="EMBL" id="CP118615">
    <property type="protein sequence ID" value="WDZ84923.1"/>
    <property type="molecule type" value="Genomic_DNA"/>
</dbReference>
<feature type="transmembrane region" description="Helical" evidence="1">
    <location>
        <begin position="118"/>
        <end position="138"/>
    </location>
</feature>
<protein>
    <recommendedName>
        <fullName evidence="4">Signal transduction histidine kinase</fullName>
    </recommendedName>
</protein>